<accession>A0A6J6GCW2</accession>
<dbReference type="PANTHER" id="PTHR46211">
    <property type="entry name" value="GLYCEROPHOSPHORYL DIESTER PHOSPHODIESTERASE"/>
    <property type="match status" value="1"/>
</dbReference>
<dbReference type="EMBL" id="CAEZUH010000090">
    <property type="protein sequence ID" value="CAB4598290.1"/>
    <property type="molecule type" value="Genomic_DNA"/>
</dbReference>
<dbReference type="InterPro" id="IPR030395">
    <property type="entry name" value="GP_PDE_dom"/>
</dbReference>
<evidence type="ECO:0000259" key="1">
    <source>
        <dbReference type="PROSITE" id="PS51704"/>
    </source>
</evidence>
<dbReference type="SUPFAM" id="SSF51695">
    <property type="entry name" value="PLC-like phosphodiesterases"/>
    <property type="match status" value="1"/>
</dbReference>
<dbReference type="Pfam" id="PF03009">
    <property type="entry name" value="GDPD"/>
    <property type="match status" value="1"/>
</dbReference>
<dbReference type="GO" id="GO:0008081">
    <property type="term" value="F:phosphoric diester hydrolase activity"/>
    <property type="evidence" value="ECO:0007669"/>
    <property type="project" value="InterPro"/>
</dbReference>
<name>A0A6J6GCW2_9ZZZZ</name>
<dbReference type="GO" id="GO:0006629">
    <property type="term" value="P:lipid metabolic process"/>
    <property type="evidence" value="ECO:0007669"/>
    <property type="project" value="InterPro"/>
</dbReference>
<dbReference type="InterPro" id="IPR017946">
    <property type="entry name" value="PLC-like_Pdiesterase_TIM-brl"/>
</dbReference>
<dbReference type="PROSITE" id="PS51704">
    <property type="entry name" value="GP_PDE"/>
    <property type="match status" value="1"/>
</dbReference>
<sequence length="231" mass="26037">MLIIAHRGASGEFPEGSQLAYEQALTQGADGFECDLRLTKDNQIICYHDSNTKRLSNIDLKIADTTFAQLAQSISPYPFEQLLKLALANKKDLVIEFKHPVPTAGRVEKLTHGLLKQYKDEIKSAGIQITLISFSYFATLRNIFMSRGLYKSGLLIGNKFYAKIMPTKIAAVDIKLLSKNPDIARRYKKRGIKLYIWTVNTESDLKLCEKLGAYAVITDYPARTRKLLGYP</sequence>
<feature type="domain" description="GP-PDE" evidence="1">
    <location>
        <begin position="1"/>
        <end position="228"/>
    </location>
</feature>
<gene>
    <name evidence="2" type="ORF">UFOPK1798_00844</name>
</gene>
<dbReference type="AlphaFoldDB" id="A0A6J6GCW2"/>
<proteinExistence type="predicted"/>
<dbReference type="PANTHER" id="PTHR46211:SF1">
    <property type="entry name" value="GLYCEROPHOSPHODIESTER PHOSPHODIESTERASE, CYTOPLASMIC"/>
    <property type="match status" value="1"/>
</dbReference>
<protein>
    <submittedName>
        <fullName evidence="2">Unannotated protein</fullName>
    </submittedName>
</protein>
<organism evidence="2">
    <name type="scientific">freshwater metagenome</name>
    <dbReference type="NCBI Taxonomy" id="449393"/>
    <lineage>
        <taxon>unclassified sequences</taxon>
        <taxon>metagenomes</taxon>
        <taxon>ecological metagenomes</taxon>
    </lineage>
</organism>
<evidence type="ECO:0000313" key="2">
    <source>
        <dbReference type="EMBL" id="CAB4598290.1"/>
    </source>
</evidence>
<reference evidence="2" key="1">
    <citation type="submission" date="2020-05" db="EMBL/GenBank/DDBJ databases">
        <authorList>
            <person name="Chiriac C."/>
            <person name="Salcher M."/>
            <person name="Ghai R."/>
            <person name="Kavagutti S V."/>
        </authorList>
    </citation>
    <scope>NUCLEOTIDE SEQUENCE</scope>
</reference>
<dbReference type="Gene3D" id="3.20.20.190">
    <property type="entry name" value="Phosphatidylinositol (PI) phosphodiesterase"/>
    <property type="match status" value="1"/>
</dbReference>